<dbReference type="InterPro" id="IPR016155">
    <property type="entry name" value="Mopterin_synth/thiamin_S_b"/>
</dbReference>
<dbReference type="Proteomes" id="UP000190235">
    <property type="component" value="Chromosome I"/>
</dbReference>
<dbReference type="AlphaFoldDB" id="A0A1M7J0I6"/>
<dbReference type="Gene3D" id="3.10.20.30">
    <property type="match status" value="1"/>
</dbReference>
<dbReference type="SUPFAM" id="SSF54285">
    <property type="entry name" value="MoaD/ThiS"/>
    <property type="match status" value="1"/>
</dbReference>
<name>A0A1M7J0I6_9FLAO</name>
<dbReference type="PANTHER" id="PTHR34472">
    <property type="entry name" value="SULFUR CARRIER PROTEIN THIS"/>
    <property type="match status" value="1"/>
</dbReference>
<keyword evidence="2" id="KW-1185">Reference proteome</keyword>
<dbReference type="InterPro" id="IPR010035">
    <property type="entry name" value="Thi_S"/>
</dbReference>
<organism evidence="1 2">
    <name type="scientific">Salegentibacter salegens</name>
    <dbReference type="NCBI Taxonomy" id="143223"/>
    <lineage>
        <taxon>Bacteria</taxon>
        <taxon>Pseudomonadati</taxon>
        <taxon>Bacteroidota</taxon>
        <taxon>Flavobacteriia</taxon>
        <taxon>Flavobacteriales</taxon>
        <taxon>Flavobacteriaceae</taxon>
        <taxon>Salegentibacter</taxon>
    </lineage>
</organism>
<evidence type="ECO:0000313" key="1">
    <source>
        <dbReference type="EMBL" id="SHM46428.1"/>
    </source>
</evidence>
<dbReference type="RefSeq" id="WP_079734046.1">
    <property type="nucleotide sequence ID" value="NZ_LT670848.1"/>
</dbReference>
<dbReference type="Pfam" id="PF02597">
    <property type="entry name" value="ThiS"/>
    <property type="match status" value="1"/>
</dbReference>
<reference evidence="2" key="1">
    <citation type="submission" date="2016-11" db="EMBL/GenBank/DDBJ databases">
        <authorList>
            <person name="Varghese N."/>
            <person name="Submissions S."/>
        </authorList>
    </citation>
    <scope>NUCLEOTIDE SEQUENCE [LARGE SCALE GENOMIC DNA]</scope>
    <source>
        <strain evidence="2">ACAM 48</strain>
    </source>
</reference>
<protein>
    <submittedName>
        <fullName evidence="1">Sulfur carrier protein ThiS</fullName>
    </submittedName>
</protein>
<proteinExistence type="predicted"/>
<dbReference type="OrthoDB" id="1525151at2"/>
<evidence type="ECO:0000313" key="2">
    <source>
        <dbReference type="Proteomes" id="UP000190235"/>
    </source>
</evidence>
<dbReference type="CDD" id="cd00565">
    <property type="entry name" value="Ubl_ThiS"/>
    <property type="match status" value="1"/>
</dbReference>
<dbReference type="InterPro" id="IPR012675">
    <property type="entry name" value="Beta-grasp_dom_sf"/>
</dbReference>
<dbReference type="EMBL" id="LT670848">
    <property type="protein sequence ID" value="SHM46428.1"/>
    <property type="molecule type" value="Genomic_DNA"/>
</dbReference>
<dbReference type="InterPro" id="IPR003749">
    <property type="entry name" value="ThiS/MoaD-like"/>
</dbReference>
<gene>
    <name evidence="1" type="ORF">SAMN05878281_0762</name>
</gene>
<sequence>MITVNVNNTAHTFNSPSSLQDLLMQLAISEKGIAVAVNNQIISKSDWDRHELAEGENILIIRATQGG</sequence>
<dbReference type="NCBIfam" id="TIGR01683">
    <property type="entry name" value="thiS"/>
    <property type="match status" value="1"/>
</dbReference>
<accession>A0A1M7J0I6</accession>
<dbReference type="PANTHER" id="PTHR34472:SF1">
    <property type="entry name" value="SULFUR CARRIER PROTEIN THIS"/>
    <property type="match status" value="1"/>
</dbReference>
<dbReference type="STRING" id="143223.SAMN05878281_0762"/>